<keyword evidence="4" id="KW-1185">Reference proteome</keyword>
<dbReference type="RefSeq" id="WP_204292720.1">
    <property type="nucleotide sequence ID" value="NZ_BAAAGZ010000063.1"/>
</dbReference>
<dbReference type="EMBL" id="BOPA01000040">
    <property type="protein sequence ID" value="GIJ18390.1"/>
    <property type="molecule type" value="Genomic_DNA"/>
</dbReference>
<keyword evidence="1" id="KW-0812">Transmembrane</keyword>
<accession>A0ABQ4IKH0</accession>
<comment type="caution">
    <text evidence="3">The sequence shown here is derived from an EMBL/GenBank/DDBJ whole genome shotgun (WGS) entry which is preliminary data.</text>
</comment>
<protein>
    <submittedName>
        <fullName evidence="3">Uncharacterized protein</fullName>
    </submittedName>
</protein>
<keyword evidence="1" id="KW-0472">Membrane</keyword>
<evidence type="ECO:0000256" key="2">
    <source>
        <dbReference type="SAM" id="SignalP"/>
    </source>
</evidence>
<gene>
    <name evidence="3" type="ORF">Vgi01_50740</name>
</gene>
<organism evidence="3 4">
    <name type="scientific">Micromonospora gifhornensis</name>
    <dbReference type="NCBI Taxonomy" id="84594"/>
    <lineage>
        <taxon>Bacteria</taxon>
        <taxon>Bacillati</taxon>
        <taxon>Actinomycetota</taxon>
        <taxon>Actinomycetes</taxon>
        <taxon>Micromonosporales</taxon>
        <taxon>Micromonosporaceae</taxon>
        <taxon>Micromonospora</taxon>
    </lineage>
</organism>
<dbReference type="PROSITE" id="PS51257">
    <property type="entry name" value="PROKAR_LIPOPROTEIN"/>
    <property type="match status" value="1"/>
</dbReference>
<evidence type="ECO:0000313" key="4">
    <source>
        <dbReference type="Proteomes" id="UP000647860"/>
    </source>
</evidence>
<feature type="signal peptide" evidence="2">
    <location>
        <begin position="1"/>
        <end position="25"/>
    </location>
</feature>
<feature type="transmembrane region" description="Helical" evidence="1">
    <location>
        <begin position="401"/>
        <end position="426"/>
    </location>
</feature>
<evidence type="ECO:0000256" key="1">
    <source>
        <dbReference type="SAM" id="Phobius"/>
    </source>
</evidence>
<name>A0ABQ4IKH0_9ACTN</name>
<sequence>MWVSAKSAGSRLVVLVAATSLVATLAVGCTGREAPKAVGEHTAQAHAGSPTVLSVAGVTVRLPEGAVVEGTAAKLTVSDADGLPEVPDGISVIGHSVSVEVPGGIAKPATVTFPASAEIADQSLHPVVVWQDSAGGWRWAPTTYDVDQRTVSAEVDHFSLGFLGGIDVKKWASDRWNSFRNYITGRAGVAQPRCGDEAAARTGGIEVTSGSGDRVKWCFGIHSGRRVLKIANNTRTYLQMTYPASWKVIDGASVSFDAGTAARAIGAAVSIPRGTAARIVDGGDTLTLAVPAGASGRVTTETSVVAWLVSGIAFGIETYAAVAKAAGSTLEKEAKSAVDRFAVLLGATGQAASELDVLKSCLKGGKGLLKLDSAKVAWDVLELAWGCVPAYMKSQLEDVKIFAVGVILSMVGSLVGAILTAVHLLVTGARDLWDHIASLGGKSDAIYNITIADPSVSEPMTSAALVAYIKAGKKANTSAYAEGAYGPDQPYYPSPGRLLFTTPSGNMMCVLSGSNKTDAGISCYIEDFSFKLPPRNCGNIAYVPNIIGVSRKDGPSQGICTGGVPFQFYSNKIPYGSSIIDGPVGCRSGQPFLACADLTTGQGFVVNRKMFRMYGR</sequence>
<proteinExistence type="predicted"/>
<evidence type="ECO:0000313" key="3">
    <source>
        <dbReference type="EMBL" id="GIJ18390.1"/>
    </source>
</evidence>
<reference evidence="3 4" key="1">
    <citation type="submission" date="2021-01" db="EMBL/GenBank/DDBJ databases">
        <title>Whole genome shotgun sequence of Verrucosispora gifhornensis NBRC 16317.</title>
        <authorList>
            <person name="Komaki H."/>
            <person name="Tamura T."/>
        </authorList>
    </citation>
    <scope>NUCLEOTIDE SEQUENCE [LARGE SCALE GENOMIC DNA]</scope>
    <source>
        <strain evidence="3 4">NBRC 16317</strain>
    </source>
</reference>
<dbReference type="Proteomes" id="UP000647860">
    <property type="component" value="Unassembled WGS sequence"/>
</dbReference>
<keyword evidence="1" id="KW-1133">Transmembrane helix</keyword>
<keyword evidence="2" id="KW-0732">Signal</keyword>
<feature type="chain" id="PRO_5047204118" evidence="2">
    <location>
        <begin position="26"/>
        <end position="616"/>
    </location>
</feature>
<dbReference type="Gene3D" id="2.60.220.30">
    <property type="match status" value="1"/>
</dbReference>